<evidence type="ECO:0000259" key="2">
    <source>
        <dbReference type="Pfam" id="PF20152"/>
    </source>
</evidence>
<reference evidence="3 4" key="1">
    <citation type="submission" date="2021-08" db="EMBL/GenBank/DDBJ databases">
        <title>Draft Genome Sequence of Phanerochaete sordida strain YK-624.</title>
        <authorList>
            <person name="Mori T."/>
            <person name="Dohra H."/>
            <person name="Suzuki T."/>
            <person name="Kawagishi H."/>
            <person name="Hirai H."/>
        </authorList>
    </citation>
    <scope>NUCLEOTIDE SEQUENCE [LARGE SCALE GENOMIC DNA]</scope>
    <source>
        <strain evidence="3 4">YK-624</strain>
    </source>
</reference>
<proteinExistence type="predicted"/>
<sequence length="180" mass="19421">MAALASPRDVTTEITVRATSAVIDVFIASTLIFMLSKSSHGEYQFKRSNTLVNRLIILTINTGLWTAAFAVVSLALMAGRPHSLNFCYAELPIGSIYINSLLGNLNARNFIRHTDIEFNSLRAPHGEHAAPSDELSVSSGAMAASSLQHANKPIRVDTARAIHVDTVDTLEAMKVEASSI</sequence>
<organism evidence="3 4">
    <name type="scientific">Phanerochaete sordida</name>
    <dbReference type="NCBI Taxonomy" id="48140"/>
    <lineage>
        <taxon>Eukaryota</taxon>
        <taxon>Fungi</taxon>
        <taxon>Dikarya</taxon>
        <taxon>Basidiomycota</taxon>
        <taxon>Agaricomycotina</taxon>
        <taxon>Agaricomycetes</taxon>
        <taxon>Polyporales</taxon>
        <taxon>Phanerochaetaceae</taxon>
        <taxon>Phanerochaete</taxon>
    </lineage>
</organism>
<feature type="transmembrane region" description="Helical" evidence="1">
    <location>
        <begin position="14"/>
        <end position="35"/>
    </location>
</feature>
<dbReference type="AlphaFoldDB" id="A0A9P3G752"/>
<dbReference type="OrthoDB" id="3063206at2759"/>
<dbReference type="InterPro" id="IPR045339">
    <property type="entry name" value="DUF6534"/>
</dbReference>
<evidence type="ECO:0000313" key="4">
    <source>
        <dbReference type="Proteomes" id="UP000703269"/>
    </source>
</evidence>
<dbReference type="PANTHER" id="PTHR40465">
    <property type="entry name" value="CHROMOSOME 1, WHOLE GENOME SHOTGUN SEQUENCE"/>
    <property type="match status" value="1"/>
</dbReference>
<keyword evidence="1" id="KW-0812">Transmembrane</keyword>
<gene>
    <name evidence="3" type="ORF">PsYK624_066730</name>
</gene>
<feature type="domain" description="DUF6534" evidence="2">
    <location>
        <begin position="20"/>
        <end position="109"/>
    </location>
</feature>
<keyword evidence="1" id="KW-0472">Membrane</keyword>
<name>A0A9P3G752_9APHY</name>
<protein>
    <recommendedName>
        <fullName evidence="2">DUF6534 domain-containing protein</fullName>
    </recommendedName>
</protein>
<feature type="transmembrane region" description="Helical" evidence="1">
    <location>
        <begin position="55"/>
        <end position="78"/>
    </location>
</feature>
<comment type="caution">
    <text evidence="3">The sequence shown here is derived from an EMBL/GenBank/DDBJ whole genome shotgun (WGS) entry which is preliminary data.</text>
</comment>
<accession>A0A9P3G752</accession>
<keyword evidence="4" id="KW-1185">Reference proteome</keyword>
<dbReference type="Proteomes" id="UP000703269">
    <property type="component" value="Unassembled WGS sequence"/>
</dbReference>
<dbReference type="PANTHER" id="PTHR40465:SF1">
    <property type="entry name" value="DUF6534 DOMAIN-CONTAINING PROTEIN"/>
    <property type="match status" value="1"/>
</dbReference>
<keyword evidence="1" id="KW-1133">Transmembrane helix</keyword>
<dbReference type="EMBL" id="BPQB01000017">
    <property type="protein sequence ID" value="GJE90532.1"/>
    <property type="molecule type" value="Genomic_DNA"/>
</dbReference>
<evidence type="ECO:0000313" key="3">
    <source>
        <dbReference type="EMBL" id="GJE90532.1"/>
    </source>
</evidence>
<dbReference type="Pfam" id="PF20152">
    <property type="entry name" value="DUF6534"/>
    <property type="match status" value="1"/>
</dbReference>
<evidence type="ECO:0000256" key="1">
    <source>
        <dbReference type="SAM" id="Phobius"/>
    </source>
</evidence>